<comment type="caution">
    <text evidence="2">The sequence shown here is derived from an EMBL/GenBank/DDBJ whole genome shotgun (WGS) entry which is preliminary data.</text>
</comment>
<evidence type="ECO:0000256" key="1">
    <source>
        <dbReference type="SAM" id="SignalP"/>
    </source>
</evidence>
<accession>A0AAD7D209</accession>
<evidence type="ECO:0000313" key="2">
    <source>
        <dbReference type="EMBL" id="KAJ7675214.1"/>
    </source>
</evidence>
<keyword evidence="1" id="KW-0732">Signal</keyword>
<feature type="chain" id="PRO_5041936509" evidence="1">
    <location>
        <begin position="20"/>
        <end position="114"/>
    </location>
</feature>
<feature type="signal peptide" evidence="1">
    <location>
        <begin position="1"/>
        <end position="19"/>
    </location>
</feature>
<dbReference type="Proteomes" id="UP001221757">
    <property type="component" value="Unassembled WGS sequence"/>
</dbReference>
<sequence length="114" mass="11960">MPTPIFISYLLGASGVILSGTATGPGPPAVKKLPPRGSLALTGQYTAGYFGYSWTGAEFSPHPAERTGSHILVVVGYWHAKRAPCNLLGHVQVPPAPGRSPSKLAYVSRHLSIP</sequence>
<gene>
    <name evidence="2" type="ORF">B0H17DRAFT_150667</name>
</gene>
<organism evidence="2 3">
    <name type="scientific">Mycena rosella</name>
    <name type="common">Pink bonnet</name>
    <name type="synonym">Agaricus rosellus</name>
    <dbReference type="NCBI Taxonomy" id="1033263"/>
    <lineage>
        <taxon>Eukaryota</taxon>
        <taxon>Fungi</taxon>
        <taxon>Dikarya</taxon>
        <taxon>Basidiomycota</taxon>
        <taxon>Agaricomycotina</taxon>
        <taxon>Agaricomycetes</taxon>
        <taxon>Agaricomycetidae</taxon>
        <taxon>Agaricales</taxon>
        <taxon>Marasmiineae</taxon>
        <taxon>Mycenaceae</taxon>
        <taxon>Mycena</taxon>
    </lineage>
</organism>
<protein>
    <submittedName>
        <fullName evidence="2">Uncharacterized protein</fullName>
    </submittedName>
</protein>
<dbReference type="AlphaFoldDB" id="A0AAD7D209"/>
<reference evidence="2" key="1">
    <citation type="submission" date="2023-03" db="EMBL/GenBank/DDBJ databases">
        <title>Massive genome expansion in bonnet fungi (Mycena s.s.) driven by repeated elements and novel gene families across ecological guilds.</title>
        <authorList>
            <consortium name="Lawrence Berkeley National Laboratory"/>
            <person name="Harder C.B."/>
            <person name="Miyauchi S."/>
            <person name="Viragh M."/>
            <person name="Kuo A."/>
            <person name="Thoen E."/>
            <person name="Andreopoulos B."/>
            <person name="Lu D."/>
            <person name="Skrede I."/>
            <person name="Drula E."/>
            <person name="Henrissat B."/>
            <person name="Morin E."/>
            <person name="Kohler A."/>
            <person name="Barry K."/>
            <person name="LaButti K."/>
            <person name="Morin E."/>
            <person name="Salamov A."/>
            <person name="Lipzen A."/>
            <person name="Mereny Z."/>
            <person name="Hegedus B."/>
            <person name="Baldrian P."/>
            <person name="Stursova M."/>
            <person name="Weitz H."/>
            <person name="Taylor A."/>
            <person name="Grigoriev I.V."/>
            <person name="Nagy L.G."/>
            <person name="Martin F."/>
            <person name="Kauserud H."/>
        </authorList>
    </citation>
    <scope>NUCLEOTIDE SEQUENCE</scope>
    <source>
        <strain evidence="2">CBHHK067</strain>
    </source>
</reference>
<keyword evidence="3" id="KW-1185">Reference proteome</keyword>
<proteinExistence type="predicted"/>
<name>A0AAD7D209_MYCRO</name>
<dbReference type="EMBL" id="JARKIE010000151">
    <property type="protein sequence ID" value="KAJ7675214.1"/>
    <property type="molecule type" value="Genomic_DNA"/>
</dbReference>
<evidence type="ECO:0000313" key="3">
    <source>
        <dbReference type="Proteomes" id="UP001221757"/>
    </source>
</evidence>